<evidence type="ECO:0000313" key="8">
    <source>
        <dbReference type="EMBL" id="HJB90294.1"/>
    </source>
</evidence>
<dbReference type="SUPFAM" id="SSF88659">
    <property type="entry name" value="Sigma3 and sigma4 domains of RNA polymerase sigma factors"/>
    <property type="match status" value="2"/>
</dbReference>
<dbReference type="PRINTS" id="PR00046">
    <property type="entry name" value="SIGMA70FCT"/>
</dbReference>
<dbReference type="EMBL" id="DWXE01000007">
    <property type="protein sequence ID" value="HJB90294.1"/>
    <property type="molecule type" value="Genomic_DNA"/>
</dbReference>
<dbReference type="PANTHER" id="PTHR30603:SF17">
    <property type="entry name" value="RNA POLYMERASE SIGMA-G FACTOR"/>
    <property type="match status" value="1"/>
</dbReference>
<dbReference type="Gene3D" id="1.20.120.1810">
    <property type="match status" value="1"/>
</dbReference>
<evidence type="ECO:0000256" key="1">
    <source>
        <dbReference type="ARBA" id="ARBA00023015"/>
    </source>
</evidence>
<dbReference type="SUPFAM" id="SSF88946">
    <property type="entry name" value="Sigma2 domain of RNA polymerase sigma factors"/>
    <property type="match status" value="1"/>
</dbReference>
<dbReference type="NCBIfam" id="TIGR02937">
    <property type="entry name" value="sigma70-ECF"/>
    <property type="match status" value="1"/>
</dbReference>
<dbReference type="GO" id="GO:0016987">
    <property type="term" value="F:sigma factor activity"/>
    <property type="evidence" value="ECO:0007669"/>
    <property type="project" value="UniProtKB-KW"/>
</dbReference>
<dbReference type="GO" id="GO:0003677">
    <property type="term" value="F:DNA binding"/>
    <property type="evidence" value="ECO:0007669"/>
    <property type="project" value="UniProtKB-KW"/>
</dbReference>
<evidence type="ECO:0000259" key="7">
    <source>
        <dbReference type="PROSITE" id="PS00716"/>
    </source>
</evidence>
<dbReference type="InterPro" id="IPR014284">
    <property type="entry name" value="RNA_pol_sigma-70_dom"/>
</dbReference>
<dbReference type="CDD" id="cd06171">
    <property type="entry name" value="Sigma70_r4"/>
    <property type="match status" value="1"/>
</dbReference>
<dbReference type="InterPro" id="IPR036388">
    <property type="entry name" value="WH-like_DNA-bd_sf"/>
</dbReference>
<evidence type="ECO:0000256" key="5">
    <source>
        <dbReference type="RuleBase" id="RU362124"/>
    </source>
</evidence>
<dbReference type="InterPro" id="IPR007630">
    <property type="entry name" value="RNA_pol_sigma70_r4"/>
</dbReference>
<evidence type="ECO:0000256" key="3">
    <source>
        <dbReference type="ARBA" id="ARBA00023125"/>
    </source>
</evidence>
<dbReference type="NCBIfam" id="TIGR02980">
    <property type="entry name" value="SigBFG"/>
    <property type="match status" value="1"/>
</dbReference>
<evidence type="ECO:0000259" key="6">
    <source>
        <dbReference type="PROSITE" id="PS00715"/>
    </source>
</evidence>
<dbReference type="InterPro" id="IPR013324">
    <property type="entry name" value="RNA_pol_sigma_r3/r4-like"/>
</dbReference>
<sequence length="249" mass="28301">MEEVSVLIQKAQAGDSRARDVLIEKNLGLVHHIVKRFAGRGYDMEDLFQTGTIGLMKAIDHFDLSYDVKFSTYAVPLIAGEIRRFLRDDGMIRVSRTLKDAAFRLHQASAAFWAQQGREPTLRELCEKAGVSYEDAVMAIGASGEVESIEKTVYEGDGKEIRLLDQVASRPEDGQWEDSEKNRLLDRLLLEQLMDGLTEDERTLITLRYYEDKTQTQIAKELGISQVQVSRLEKRILVRMRKCAGDRSC</sequence>
<gene>
    <name evidence="8" type="ORF">H9763_02375</name>
</gene>
<dbReference type="Pfam" id="PF04545">
    <property type="entry name" value="Sigma70_r4"/>
    <property type="match status" value="1"/>
</dbReference>
<organism evidence="8 9">
    <name type="scientific">Candidatus Eisenbergiella merdigallinarum</name>
    <dbReference type="NCBI Taxonomy" id="2838552"/>
    <lineage>
        <taxon>Bacteria</taxon>
        <taxon>Bacillati</taxon>
        <taxon>Bacillota</taxon>
        <taxon>Clostridia</taxon>
        <taxon>Lachnospirales</taxon>
        <taxon>Lachnospiraceae</taxon>
        <taxon>Eisenbergiella</taxon>
    </lineage>
</organism>
<dbReference type="Proteomes" id="UP000886883">
    <property type="component" value="Unassembled WGS sequence"/>
</dbReference>
<keyword evidence="1 5" id="KW-0805">Transcription regulation</keyword>
<dbReference type="Gene3D" id="1.10.10.10">
    <property type="entry name" value="Winged helix-like DNA-binding domain superfamily/Winged helix DNA-binding domain"/>
    <property type="match status" value="2"/>
</dbReference>
<feature type="domain" description="RNA polymerase sigma-70" evidence="7">
    <location>
        <begin position="214"/>
        <end position="240"/>
    </location>
</feature>
<dbReference type="PROSITE" id="PS00716">
    <property type="entry name" value="SIGMA70_2"/>
    <property type="match status" value="1"/>
</dbReference>
<comment type="similarity">
    <text evidence="5">Belongs to the sigma-70 factor family.</text>
</comment>
<keyword evidence="3 5" id="KW-0238">DNA-binding</keyword>
<keyword evidence="2 5" id="KW-0731">Sigma factor</keyword>
<evidence type="ECO:0000256" key="2">
    <source>
        <dbReference type="ARBA" id="ARBA00023082"/>
    </source>
</evidence>
<name>A0A9D2MPG4_9FIRM</name>
<dbReference type="InterPro" id="IPR007627">
    <property type="entry name" value="RNA_pol_sigma70_r2"/>
</dbReference>
<evidence type="ECO:0000313" key="9">
    <source>
        <dbReference type="Proteomes" id="UP000886883"/>
    </source>
</evidence>
<dbReference type="AlphaFoldDB" id="A0A9D2MPG4"/>
<evidence type="ECO:0000256" key="4">
    <source>
        <dbReference type="ARBA" id="ARBA00023163"/>
    </source>
</evidence>
<reference evidence="8" key="1">
    <citation type="journal article" date="2021" name="PeerJ">
        <title>Extensive microbial diversity within the chicken gut microbiome revealed by metagenomics and culture.</title>
        <authorList>
            <person name="Gilroy R."/>
            <person name="Ravi A."/>
            <person name="Getino M."/>
            <person name="Pursley I."/>
            <person name="Horton D.L."/>
            <person name="Alikhan N.F."/>
            <person name="Baker D."/>
            <person name="Gharbi K."/>
            <person name="Hall N."/>
            <person name="Watson M."/>
            <person name="Adriaenssens E.M."/>
            <person name="Foster-Nyarko E."/>
            <person name="Jarju S."/>
            <person name="Secka A."/>
            <person name="Antonio M."/>
            <person name="Oren A."/>
            <person name="Chaudhuri R.R."/>
            <person name="La Ragione R."/>
            <person name="Hildebrand F."/>
            <person name="Pallen M.J."/>
        </authorList>
    </citation>
    <scope>NUCLEOTIDE SEQUENCE</scope>
    <source>
        <strain evidence="8">USAMLcec3-2134</strain>
    </source>
</reference>
<proteinExistence type="inferred from homology"/>
<dbReference type="InterPro" id="IPR050239">
    <property type="entry name" value="Sigma-70_RNA_pol_init_factors"/>
</dbReference>
<dbReference type="PIRSF" id="PIRSF000770">
    <property type="entry name" value="RNA_pol_sigma-SigE/K"/>
    <property type="match status" value="1"/>
</dbReference>
<reference evidence="8" key="2">
    <citation type="submission" date="2021-04" db="EMBL/GenBank/DDBJ databases">
        <authorList>
            <person name="Gilroy R."/>
        </authorList>
    </citation>
    <scope>NUCLEOTIDE SEQUENCE</scope>
    <source>
        <strain evidence="8">USAMLcec3-2134</strain>
    </source>
</reference>
<comment type="caution">
    <text evidence="8">The sequence shown here is derived from an EMBL/GenBank/DDBJ whole genome shotgun (WGS) entry which is preliminary data.</text>
</comment>
<dbReference type="GO" id="GO:0006352">
    <property type="term" value="P:DNA-templated transcription initiation"/>
    <property type="evidence" value="ECO:0007669"/>
    <property type="project" value="InterPro"/>
</dbReference>
<dbReference type="InterPro" id="IPR000943">
    <property type="entry name" value="RNA_pol_sigma70"/>
</dbReference>
<comment type="function">
    <text evidence="5">Sigma factors are initiation factors that promote the attachment of RNA polymerase to specific initiation sites and are then released.</text>
</comment>
<protein>
    <recommendedName>
        <fullName evidence="5">RNA polymerase sigma factor</fullName>
    </recommendedName>
</protein>
<dbReference type="InterPro" id="IPR013325">
    <property type="entry name" value="RNA_pol_sigma_r2"/>
</dbReference>
<accession>A0A9D2MPG4</accession>
<dbReference type="InterPro" id="IPR014322">
    <property type="entry name" value="RNA_pol_sigma-B/F/G"/>
</dbReference>
<dbReference type="PANTHER" id="PTHR30603">
    <property type="entry name" value="RNA POLYMERASE SIGMA FACTOR RPO"/>
    <property type="match status" value="1"/>
</dbReference>
<keyword evidence="4 5" id="KW-0804">Transcription</keyword>
<feature type="domain" description="RNA polymerase sigma-70" evidence="6">
    <location>
        <begin position="46"/>
        <end position="59"/>
    </location>
</feature>
<dbReference type="PROSITE" id="PS00715">
    <property type="entry name" value="SIGMA70_1"/>
    <property type="match status" value="1"/>
</dbReference>
<dbReference type="Pfam" id="PF04542">
    <property type="entry name" value="Sigma70_r2"/>
    <property type="match status" value="1"/>
</dbReference>